<protein>
    <submittedName>
        <fullName evidence="2">Uncharacterized protein</fullName>
    </submittedName>
</protein>
<gene>
    <name evidence="2" type="ORF">V5J35_002221</name>
</gene>
<keyword evidence="1" id="KW-0812">Transmembrane</keyword>
<keyword evidence="1" id="KW-0472">Membrane</keyword>
<name>A0ABV2SGX7_9GAMM</name>
<accession>A0ABV2SGX7</accession>
<evidence type="ECO:0000313" key="3">
    <source>
        <dbReference type="Proteomes" id="UP001549366"/>
    </source>
</evidence>
<keyword evidence="3" id="KW-1185">Reference proteome</keyword>
<comment type="caution">
    <text evidence="2">The sequence shown here is derived from an EMBL/GenBank/DDBJ whole genome shotgun (WGS) entry which is preliminary data.</text>
</comment>
<reference evidence="2 3" key="1">
    <citation type="submission" date="2024-06" db="EMBL/GenBank/DDBJ databases">
        <title>Genomic Encyclopedia of Type Strains, Phase V (KMG-V): Genome sequencing to study the core and pangenomes of soil and plant-associated prokaryotes.</title>
        <authorList>
            <person name="Whitman W."/>
        </authorList>
    </citation>
    <scope>NUCLEOTIDE SEQUENCE [LARGE SCALE GENOMIC DNA]</scope>
    <source>
        <strain evidence="2 3">NE40</strain>
    </source>
</reference>
<keyword evidence="1" id="KW-1133">Transmembrane helix</keyword>
<organism evidence="2 3">
    <name type="scientific">Endozoicomonas lisbonensis</name>
    <dbReference type="NCBI Taxonomy" id="3120522"/>
    <lineage>
        <taxon>Bacteria</taxon>
        <taxon>Pseudomonadati</taxon>
        <taxon>Pseudomonadota</taxon>
        <taxon>Gammaproteobacteria</taxon>
        <taxon>Oceanospirillales</taxon>
        <taxon>Endozoicomonadaceae</taxon>
        <taxon>Endozoicomonas</taxon>
    </lineage>
</organism>
<dbReference type="EMBL" id="JBEWTB010000002">
    <property type="protein sequence ID" value="MET4757029.1"/>
    <property type="molecule type" value="Genomic_DNA"/>
</dbReference>
<dbReference type="Proteomes" id="UP001549366">
    <property type="component" value="Unassembled WGS sequence"/>
</dbReference>
<sequence length="159" mass="17017">MEFVGLISLAGIALFICSWRAHKLQKTVAKIKPEYGKPGMLAGVALFFLAGGIGQVLMPEPVVKEKTVAMKSEKVEPAISAGSAVTEVLLAIPNSKNSVHNYRTGDLGEGIAVVINEHAGYWVTEDKVYAVNGIAKNMAPGADYTPADIDWFKVEQATQ</sequence>
<proteinExistence type="predicted"/>
<evidence type="ECO:0000256" key="1">
    <source>
        <dbReference type="SAM" id="Phobius"/>
    </source>
</evidence>
<evidence type="ECO:0000313" key="2">
    <source>
        <dbReference type="EMBL" id="MET4757029.1"/>
    </source>
</evidence>
<dbReference type="RefSeq" id="WP_354016386.1">
    <property type="nucleotide sequence ID" value="NZ_JBEWTB010000002.1"/>
</dbReference>
<feature type="transmembrane region" description="Helical" evidence="1">
    <location>
        <begin position="39"/>
        <end position="58"/>
    </location>
</feature>